<keyword evidence="1" id="KW-0812">Transmembrane</keyword>
<dbReference type="Proteomes" id="UP001228905">
    <property type="component" value="Unassembled WGS sequence"/>
</dbReference>
<feature type="transmembrane region" description="Helical" evidence="1">
    <location>
        <begin position="6"/>
        <end position="22"/>
    </location>
</feature>
<reference evidence="2 3" key="1">
    <citation type="submission" date="2023-07" db="EMBL/GenBank/DDBJ databases">
        <title>Genomic Encyclopedia of Type Strains, Phase IV (KMG-IV): sequencing the most valuable type-strain genomes for metagenomic binning, comparative biology and taxonomic classification.</title>
        <authorList>
            <person name="Goeker M."/>
        </authorList>
    </citation>
    <scope>NUCLEOTIDE SEQUENCE [LARGE SCALE GENOMIC DNA]</scope>
    <source>
        <strain evidence="2 3">DSM 18695</strain>
    </source>
</reference>
<feature type="transmembrane region" description="Helical" evidence="1">
    <location>
        <begin position="34"/>
        <end position="50"/>
    </location>
</feature>
<dbReference type="Pfam" id="PF06966">
    <property type="entry name" value="DUF1295"/>
    <property type="match status" value="1"/>
</dbReference>
<evidence type="ECO:0000256" key="1">
    <source>
        <dbReference type="SAM" id="Phobius"/>
    </source>
</evidence>
<dbReference type="EMBL" id="JAUSVS010000001">
    <property type="protein sequence ID" value="MDQ0463295.1"/>
    <property type="molecule type" value="Genomic_DNA"/>
</dbReference>
<keyword evidence="3" id="KW-1185">Reference proteome</keyword>
<gene>
    <name evidence="2" type="ORF">QO010_001043</name>
</gene>
<evidence type="ECO:0000313" key="2">
    <source>
        <dbReference type="EMBL" id="MDQ0463295.1"/>
    </source>
</evidence>
<evidence type="ECO:0000313" key="3">
    <source>
        <dbReference type="Proteomes" id="UP001228905"/>
    </source>
</evidence>
<dbReference type="PROSITE" id="PS50244">
    <property type="entry name" value="S5A_REDUCTASE"/>
    <property type="match status" value="1"/>
</dbReference>
<dbReference type="Gene3D" id="1.20.120.1630">
    <property type="match status" value="1"/>
</dbReference>
<feature type="transmembrane region" description="Helical" evidence="1">
    <location>
        <begin position="208"/>
        <end position="225"/>
    </location>
</feature>
<dbReference type="PANTHER" id="PTHR32251:SF17">
    <property type="entry name" value="STEROID 5-ALPHA REDUCTASE C-TERMINAL DOMAIN-CONTAINING PROTEIN"/>
    <property type="match status" value="1"/>
</dbReference>
<dbReference type="RefSeq" id="WP_307346906.1">
    <property type="nucleotide sequence ID" value="NZ_JAUSVS010000001.1"/>
</dbReference>
<name>A0ABU0IMS3_9CAUL</name>
<keyword evidence="1" id="KW-1133">Transmembrane helix</keyword>
<proteinExistence type="predicted"/>
<sequence length="271" mass="29606">MLNLLAVDAAFLAMAMALVWAFQRAMKNGGWTDVFWSYVLGAAGVIVALVPIDGAPPTARQWIVAVLIAVWGLRLGTHLALRTAGRPEDARYAGLRRKWGARNDLMMFGFLEMQGAASFLLSLGVLVAARRPGELSWQDSLGGALLAIAILGEALADAQLTAFKADPANKGRICETGLWAWSRHPNYFFEWLAWVAYPVIAIDLSGRWNWGLVALIGPLLMYHLLNNVTGVRMLEYAMAKSRGAAFDAYKARTSVFFPMPPKRSPAQGDLA</sequence>
<dbReference type="PANTHER" id="PTHR32251">
    <property type="entry name" value="3-OXO-5-ALPHA-STEROID 4-DEHYDROGENASE"/>
    <property type="match status" value="1"/>
</dbReference>
<feature type="transmembrane region" description="Helical" evidence="1">
    <location>
        <begin position="105"/>
        <end position="129"/>
    </location>
</feature>
<accession>A0ABU0IMS3</accession>
<organism evidence="2 3">
    <name type="scientific">Caulobacter ginsengisoli</name>
    <dbReference type="NCBI Taxonomy" id="400775"/>
    <lineage>
        <taxon>Bacteria</taxon>
        <taxon>Pseudomonadati</taxon>
        <taxon>Pseudomonadota</taxon>
        <taxon>Alphaproteobacteria</taxon>
        <taxon>Caulobacterales</taxon>
        <taxon>Caulobacteraceae</taxon>
        <taxon>Caulobacter</taxon>
    </lineage>
</organism>
<dbReference type="InterPro" id="IPR010721">
    <property type="entry name" value="UstE-like"/>
</dbReference>
<comment type="caution">
    <text evidence="2">The sequence shown here is derived from an EMBL/GenBank/DDBJ whole genome shotgun (WGS) entry which is preliminary data.</text>
</comment>
<protein>
    <submittedName>
        <fullName evidence="2">Steroid 5-alpha reductase family enzyme</fullName>
    </submittedName>
</protein>
<feature type="transmembrane region" description="Helical" evidence="1">
    <location>
        <begin position="62"/>
        <end position="84"/>
    </location>
</feature>
<keyword evidence="1" id="KW-0472">Membrane</keyword>